<evidence type="ECO:0000313" key="5">
    <source>
        <dbReference type="Proteomes" id="UP000441354"/>
    </source>
</evidence>
<feature type="active site" description="Proton acceptor" evidence="1">
    <location>
        <position position="62"/>
    </location>
</feature>
<feature type="active site" description="Proton donor" evidence="1">
    <location>
        <position position="132"/>
    </location>
</feature>
<sequence length="187" mass="21497">MKVIKGRLPGLLLIEPKVYEDTRGFFLESYNEDTFKKAGIEEKFIQDNHSLSLQAGVIRGLHYQLAGNAQTKLVRVITGAIYDVVVDLRKGSPTFGEWESFILSEDNKRQLYVPKGFAHGFCTITANVHIIYKVDNWYSKQNERGLAWNDNKLSISWPTCNPILSDKDKNHPELEYAENDFQWEEAL</sequence>
<dbReference type="CDD" id="cd00438">
    <property type="entry name" value="cupin_RmlC"/>
    <property type="match status" value="1"/>
</dbReference>
<comment type="subunit">
    <text evidence="3">Homodimer.</text>
</comment>
<dbReference type="PANTHER" id="PTHR21047">
    <property type="entry name" value="DTDP-6-DEOXY-D-GLUCOSE-3,5 EPIMERASE"/>
    <property type="match status" value="1"/>
</dbReference>
<evidence type="ECO:0000313" key="4">
    <source>
        <dbReference type="EMBL" id="KAB2335580.1"/>
    </source>
</evidence>
<comment type="catalytic activity">
    <reaction evidence="3">
        <text>dTDP-4-dehydro-6-deoxy-alpha-D-glucose = dTDP-4-dehydro-beta-L-rhamnose</text>
        <dbReference type="Rhea" id="RHEA:16969"/>
        <dbReference type="ChEBI" id="CHEBI:57649"/>
        <dbReference type="ChEBI" id="CHEBI:62830"/>
        <dbReference type="EC" id="5.1.3.13"/>
    </reaction>
</comment>
<dbReference type="UniPathway" id="UPA00124"/>
<gene>
    <name evidence="4" type="primary">rfbC</name>
    <name evidence="4" type="ORF">F7732_03130</name>
</gene>
<organism evidence="4 5">
    <name type="scientific">Bacillus mesophilum</name>
    <dbReference type="NCBI Taxonomy" id="1071718"/>
    <lineage>
        <taxon>Bacteria</taxon>
        <taxon>Bacillati</taxon>
        <taxon>Bacillota</taxon>
        <taxon>Bacilli</taxon>
        <taxon>Bacillales</taxon>
        <taxon>Bacillaceae</taxon>
        <taxon>Bacillus</taxon>
    </lineage>
</organism>
<dbReference type="OrthoDB" id="9800680at2"/>
<protein>
    <recommendedName>
        <fullName evidence="3">dTDP-4-dehydrorhamnose 3,5-epimerase</fullName>
        <ecNumber evidence="3">5.1.3.13</ecNumber>
    </recommendedName>
    <alternativeName>
        <fullName evidence="3">Thymidine diphospho-4-keto-rhamnose 3,5-epimerase</fullName>
    </alternativeName>
</protein>
<dbReference type="AlphaFoldDB" id="A0A7V7RQ98"/>
<dbReference type="Gene3D" id="2.60.120.10">
    <property type="entry name" value="Jelly Rolls"/>
    <property type="match status" value="1"/>
</dbReference>
<dbReference type="Proteomes" id="UP000441354">
    <property type="component" value="Unassembled WGS sequence"/>
</dbReference>
<dbReference type="Pfam" id="PF00908">
    <property type="entry name" value="dTDP_sugar_isom"/>
    <property type="match status" value="1"/>
</dbReference>
<dbReference type="GO" id="GO:0005829">
    <property type="term" value="C:cytosol"/>
    <property type="evidence" value="ECO:0007669"/>
    <property type="project" value="TreeGrafter"/>
</dbReference>
<comment type="pathway">
    <text evidence="3">Carbohydrate biosynthesis; dTDP-L-rhamnose biosynthesis.</text>
</comment>
<accession>A0A7V7RQ98</accession>
<dbReference type="EC" id="5.1.3.13" evidence="3"/>
<dbReference type="InterPro" id="IPR000888">
    <property type="entry name" value="RmlC-like"/>
</dbReference>
<feature type="site" description="Participates in a stacking interaction with the thymidine ring of dTDP-4-oxo-6-deoxyglucose" evidence="2">
    <location>
        <position position="138"/>
    </location>
</feature>
<keyword evidence="5" id="KW-1185">Reference proteome</keyword>
<evidence type="ECO:0000256" key="2">
    <source>
        <dbReference type="PIRSR" id="PIRSR600888-3"/>
    </source>
</evidence>
<dbReference type="RefSeq" id="WP_151572197.1">
    <property type="nucleotide sequence ID" value="NZ_WBOT01000001.1"/>
</dbReference>
<evidence type="ECO:0000256" key="3">
    <source>
        <dbReference type="RuleBase" id="RU364069"/>
    </source>
</evidence>
<dbReference type="NCBIfam" id="TIGR01221">
    <property type="entry name" value="rmlC"/>
    <property type="match status" value="1"/>
</dbReference>
<proteinExistence type="inferred from homology"/>
<dbReference type="GO" id="GO:0019305">
    <property type="term" value="P:dTDP-rhamnose biosynthetic process"/>
    <property type="evidence" value="ECO:0007669"/>
    <property type="project" value="UniProtKB-UniRule"/>
</dbReference>
<comment type="caution">
    <text evidence="4">The sequence shown here is derived from an EMBL/GenBank/DDBJ whole genome shotgun (WGS) entry which is preliminary data.</text>
</comment>
<dbReference type="SUPFAM" id="SSF51182">
    <property type="entry name" value="RmlC-like cupins"/>
    <property type="match status" value="1"/>
</dbReference>
<dbReference type="InterPro" id="IPR014710">
    <property type="entry name" value="RmlC-like_jellyroll"/>
</dbReference>
<comment type="function">
    <text evidence="3">Catalyzes the epimerization of the C3' and C5'positions of dTDP-6-deoxy-D-xylo-4-hexulose, forming dTDP-6-deoxy-L-lyxo-4-hexulose.</text>
</comment>
<dbReference type="InterPro" id="IPR011051">
    <property type="entry name" value="RmlC_Cupin_sf"/>
</dbReference>
<dbReference type="GO" id="GO:0008830">
    <property type="term" value="F:dTDP-4-dehydrorhamnose 3,5-epimerase activity"/>
    <property type="evidence" value="ECO:0007669"/>
    <property type="project" value="UniProtKB-UniRule"/>
</dbReference>
<evidence type="ECO:0000256" key="1">
    <source>
        <dbReference type="PIRSR" id="PIRSR600888-1"/>
    </source>
</evidence>
<dbReference type="EMBL" id="WBOT01000001">
    <property type="protein sequence ID" value="KAB2335580.1"/>
    <property type="molecule type" value="Genomic_DNA"/>
</dbReference>
<reference evidence="4 5" key="1">
    <citation type="journal article" date="2014" name="Arch. Microbiol.">
        <title>Bacillus mesophilum sp. nov., strain IITR-54T, a novel 4-chlorobiphenyl dechlorinating bacterium.</title>
        <authorList>
            <person name="Manickam N."/>
            <person name="Singh N.K."/>
            <person name="Bajaj A."/>
            <person name="Kumar R.M."/>
            <person name="Kaur G."/>
            <person name="Kaur N."/>
            <person name="Bala M."/>
            <person name="Kumar A."/>
            <person name="Mayilraj S."/>
        </authorList>
    </citation>
    <scope>NUCLEOTIDE SEQUENCE [LARGE SCALE GENOMIC DNA]</scope>
    <source>
        <strain evidence="4 5">IITR-54</strain>
    </source>
</reference>
<dbReference type="PANTHER" id="PTHR21047:SF2">
    <property type="entry name" value="THYMIDINE DIPHOSPHO-4-KETO-RHAMNOSE 3,5-EPIMERASE"/>
    <property type="match status" value="1"/>
</dbReference>
<comment type="similarity">
    <text evidence="3">Belongs to the dTDP-4-dehydrorhamnose 3,5-epimerase family.</text>
</comment>
<dbReference type="GO" id="GO:0000271">
    <property type="term" value="P:polysaccharide biosynthetic process"/>
    <property type="evidence" value="ECO:0007669"/>
    <property type="project" value="TreeGrafter"/>
</dbReference>
<keyword evidence="3 4" id="KW-0413">Isomerase</keyword>
<name>A0A7V7RQ98_9BACI</name>